<keyword evidence="2" id="KW-1185">Reference proteome</keyword>
<dbReference type="SUPFAM" id="SSF57716">
    <property type="entry name" value="Glucocorticoid receptor-like (DNA-binding domain)"/>
    <property type="match status" value="1"/>
</dbReference>
<reference evidence="1 2" key="1">
    <citation type="submission" date="2023-03" db="EMBL/GenBank/DDBJ databases">
        <title>High recombination rates correlate with genetic variation in Cardiocondyla obscurior ants.</title>
        <authorList>
            <person name="Errbii M."/>
        </authorList>
    </citation>
    <scope>NUCLEOTIDE SEQUENCE [LARGE SCALE GENOMIC DNA]</scope>
    <source>
        <strain evidence="1">Alpha-2009</strain>
        <tissue evidence="1">Whole body</tissue>
    </source>
</reference>
<organism evidence="1 2">
    <name type="scientific">Cardiocondyla obscurior</name>
    <dbReference type="NCBI Taxonomy" id="286306"/>
    <lineage>
        <taxon>Eukaryota</taxon>
        <taxon>Metazoa</taxon>
        <taxon>Ecdysozoa</taxon>
        <taxon>Arthropoda</taxon>
        <taxon>Hexapoda</taxon>
        <taxon>Insecta</taxon>
        <taxon>Pterygota</taxon>
        <taxon>Neoptera</taxon>
        <taxon>Endopterygota</taxon>
        <taxon>Hymenoptera</taxon>
        <taxon>Apocrita</taxon>
        <taxon>Aculeata</taxon>
        <taxon>Formicoidea</taxon>
        <taxon>Formicidae</taxon>
        <taxon>Myrmicinae</taxon>
        <taxon>Cardiocondyla</taxon>
    </lineage>
</organism>
<name>A0AAW2FWN2_9HYME</name>
<dbReference type="AlphaFoldDB" id="A0AAW2FWN2"/>
<sequence length="106" mass="12788">MNNFPRDPHRLHIWRANCGLENKKFNYCAALCKVRYIFSIFILNHELMEKKLKISVVPTIFEELVIQQKLKRNINVKKFFNVLKNFQYLLRKKLICLAQKRQGSYT</sequence>
<dbReference type="Proteomes" id="UP001430953">
    <property type="component" value="Unassembled WGS sequence"/>
</dbReference>
<accession>A0AAW2FWN2</accession>
<comment type="caution">
    <text evidence="1">The sequence shown here is derived from an EMBL/GenBank/DDBJ whole genome shotgun (WGS) entry which is preliminary data.</text>
</comment>
<evidence type="ECO:0000313" key="2">
    <source>
        <dbReference type="Proteomes" id="UP001430953"/>
    </source>
</evidence>
<proteinExistence type="predicted"/>
<dbReference type="EMBL" id="JADYXP020000007">
    <property type="protein sequence ID" value="KAL0120381.1"/>
    <property type="molecule type" value="Genomic_DNA"/>
</dbReference>
<gene>
    <name evidence="1" type="ORF">PUN28_008211</name>
</gene>
<evidence type="ECO:0000313" key="1">
    <source>
        <dbReference type="EMBL" id="KAL0120381.1"/>
    </source>
</evidence>
<protein>
    <submittedName>
        <fullName evidence="1">Uncharacterized protein</fullName>
    </submittedName>
</protein>